<dbReference type="EC" id="2.1.-.-" evidence="3"/>
<evidence type="ECO:0000259" key="2">
    <source>
        <dbReference type="Pfam" id="PF13649"/>
    </source>
</evidence>
<organism evidence="3">
    <name type="scientific">Alsobacter sp. KACC 23698</name>
    <dbReference type="NCBI Taxonomy" id="3149229"/>
    <lineage>
        <taxon>Bacteria</taxon>
        <taxon>Pseudomonadati</taxon>
        <taxon>Pseudomonadota</taxon>
        <taxon>Alphaproteobacteria</taxon>
        <taxon>Hyphomicrobiales</taxon>
        <taxon>Alsobacteraceae</taxon>
        <taxon>Alsobacter</taxon>
    </lineage>
</organism>
<keyword evidence="1 3" id="KW-0808">Transferase</keyword>
<feature type="domain" description="Methyltransferase" evidence="2">
    <location>
        <begin position="49"/>
        <end position="141"/>
    </location>
</feature>
<dbReference type="GO" id="GO:0008168">
    <property type="term" value="F:methyltransferase activity"/>
    <property type="evidence" value="ECO:0007669"/>
    <property type="project" value="UniProtKB-KW"/>
</dbReference>
<dbReference type="InterPro" id="IPR029063">
    <property type="entry name" value="SAM-dependent_MTases_sf"/>
</dbReference>
<dbReference type="Gene3D" id="3.40.50.150">
    <property type="entry name" value="Vaccinia Virus protein VP39"/>
    <property type="match status" value="1"/>
</dbReference>
<dbReference type="CDD" id="cd02440">
    <property type="entry name" value="AdoMet_MTases"/>
    <property type="match status" value="1"/>
</dbReference>
<reference evidence="3" key="1">
    <citation type="submission" date="2024-05" db="EMBL/GenBank/DDBJ databases">
        <authorList>
            <person name="Kim S."/>
            <person name="Heo J."/>
            <person name="Choi H."/>
            <person name="Choi Y."/>
            <person name="Kwon S.-W."/>
            <person name="Kim Y."/>
        </authorList>
    </citation>
    <scope>NUCLEOTIDE SEQUENCE</scope>
    <source>
        <strain evidence="3">KACC 23698</strain>
    </source>
</reference>
<name>A0AAU7JB65_9HYPH</name>
<protein>
    <submittedName>
        <fullName evidence="3">Class I SAM-dependent methyltransferase</fullName>
        <ecNumber evidence="3">2.1.-.-</ecNumber>
    </submittedName>
</protein>
<sequence>MARSWRDFFDGEHSIYVNARHKALHDRMVARDVAAIVASLAAAGRPPTVLDFGCGEATEAQEVARVSSSLILSDAAPAVLARVRERYRGDPRIRVLDPGEVEALAPGSLDVVAVNSLLQYLPRAELQRLLEVWRDLLAPGGHLVVGDVVPPDVSPLTDAAALLRFGWQGGFLAAAGAGLVRTALSDYRRLRAELGLSTYDENVMLSLLENAGFEARRRRPNIGHNQARMTFVATRPD</sequence>
<dbReference type="EMBL" id="CP157484">
    <property type="protein sequence ID" value="XBO37607.1"/>
    <property type="molecule type" value="Genomic_DNA"/>
</dbReference>
<dbReference type="RefSeq" id="WP_406854430.1">
    <property type="nucleotide sequence ID" value="NZ_CP157484.1"/>
</dbReference>
<keyword evidence="3" id="KW-0489">Methyltransferase</keyword>
<dbReference type="Pfam" id="PF13649">
    <property type="entry name" value="Methyltransf_25"/>
    <property type="match status" value="1"/>
</dbReference>
<dbReference type="GO" id="GO:0032259">
    <property type="term" value="P:methylation"/>
    <property type="evidence" value="ECO:0007669"/>
    <property type="project" value="UniProtKB-KW"/>
</dbReference>
<accession>A0AAU7JB65</accession>
<gene>
    <name evidence="3" type="ORF">ABEG18_18010</name>
</gene>
<dbReference type="InterPro" id="IPR041698">
    <property type="entry name" value="Methyltransf_25"/>
</dbReference>
<proteinExistence type="predicted"/>
<dbReference type="PANTHER" id="PTHR43861">
    <property type="entry name" value="TRANS-ACONITATE 2-METHYLTRANSFERASE-RELATED"/>
    <property type="match status" value="1"/>
</dbReference>
<evidence type="ECO:0000313" key="3">
    <source>
        <dbReference type="EMBL" id="XBO37607.1"/>
    </source>
</evidence>
<evidence type="ECO:0000256" key="1">
    <source>
        <dbReference type="ARBA" id="ARBA00022679"/>
    </source>
</evidence>
<dbReference type="SUPFAM" id="SSF53335">
    <property type="entry name" value="S-adenosyl-L-methionine-dependent methyltransferases"/>
    <property type="match status" value="1"/>
</dbReference>
<dbReference type="AlphaFoldDB" id="A0AAU7JB65"/>